<comment type="caution">
    <text evidence="13">The sequence shown here is derived from an EMBL/GenBank/DDBJ whole genome shotgun (WGS) entry which is preliminary data.</text>
</comment>
<evidence type="ECO:0000256" key="2">
    <source>
        <dbReference type="ARBA" id="ARBA00022490"/>
    </source>
</evidence>
<organism evidence="13 14">
    <name type="scientific">Fusibacter paucivorans</name>
    <dbReference type="NCBI Taxonomy" id="76009"/>
    <lineage>
        <taxon>Bacteria</taxon>
        <taxon>Bacillati</taxon>
        <taxon>Bacillota</taxon>
        <taxon>Clostridia</taxon>
        <taxon>Eubacteriales</taxon>
        <taxon>Eubacteriales Family XII. Incertae Sedis</taxon>
        <taxon>Fusibacter</taxon>
    </lineage>
</organism>
<gene>
    <name evidence="13" type="ORF">KHM83_14195</name>
</gene>
<keyword evidence="14" id="KW-1185">Reference proteome</keyword>
<keyword evidence="5 10" id="KW-0067">ATP-binding</keyword>
<proteinExistence type="inferred from homology"/>
<keyword evidence="4 10" id="KW-0547">Nucleotide-binding</keyword>
<dbReference type="InterPro" id="IPR009008">
    <property type="entry name" value="Val/Leu/Ile-tRNA-synth_edit"/>
</dbReference>
<dbReference type="PANTHER" id="PTHR11946">
    <property type="entry name" value="VALYL-TRNA SYNTHETASES"/>
    <property type="match status" value="1"/>
</dbReference>
<comment type="similarity">
    <text evidence="10">Belongs to the class-I aminoacyl-tRNA synthetase family.</text>
</comment>
<reference evidence="13 14" key="1">
    <citation type="submission" date="2021-05" db="EMBL/GenBank/DDBJ databases">
        <title>Fusibacter ferrireducens sp. nov., an anaerobic, sulfur- and Fe-reducing bacterium isolated from the mangrove sediment.</title>
        <authorList>
            <person name="Qiu D."/>
        </authorList>
    </citation>
    <scope>NUCLEOTIDE SEQUENCE [LARGE SCALE GENOMIC DNA]</scope>
    <source>
        <strain evidence="13 14">DSM 12116</strain>
    </source>
</reference>
<dbReference type="InterPro" id="IPR013155">
    <property type="entry name" value="M/V/L/I-tRNA-synth_anticd-bd"/>
</dbReference>
<dbReference type="PROSITE" id="PS00178">
    <property type="entry name" value="AA_TRNA_LIGASE_I"/>
    <property type="match status" value="1"/>
</dbReference>
<dbReference type="Pfam" id="PF08264">
    <property type="entry name" value="Anticodon_1"/>
    <property type="match status" value="1"/>
</dbReference>
<dbReference type="NCBIfam" id="NF009687">
    <property type="entry name" value="PRK13208.1"/>
    <property type="match status" value="1"/>
</dbReference>
<keyword evidence="6 10" id="KW-0648">Protein biosynthesis</keyword>
<dbReference type="SUPFAM" id="SSF50677">
    <property type="entry name" value="ValRS/IleRS/LeuRS editing domain"/>
    <property type="match status" value="1"/>
</dbReference>
<dbReference type="InterPro" id="IPR033705">
    <property type="entry name" value="Anticodon_Ia_Val"/>
</dbReference>
<evidence type="ECO:0000313" key="13">
    <source>
        <dbReference type="EMBL" id="MBS7527831.1"/>
    </source>
</evidence>
<dbReference type="PANTHER" id="PTHR11946:SF93">
    <property type="entry name" value="VALINE--TRNA LIGASE, CHLOROPLASTIC_MITOCHONDRIAL 2"/>
    <property type="match status" value="1"/>
</dbReference>
<evidence type="ECO:0000259" key="11">
    <source>
        <dbReference type="Pfam" id="PF00133"/>
    </source>
</evidence>
<dbReference type="NCBIfam" id="TIGR00422">
    <property type="entry name" value="valS"/>
    <property type="match status" value="1"/>
</dbReference>
<dbReference type="GO" id="GO:0004832">
    <property type="term" value="F:valine-tRNA ligase activity"/>
    <property type="evidence" value="ECO:0007669"/>
    <property type="project" value="UniProtKB-EC"/>
</dbReference>
<comment type="catalytic activity">
    <reaction evidence="8">
        <text>tRNA(Val) + L-valine + ATP = L-valyl-tRNA(Val) + AMP + diphosphate</text>
        <dbReference type="Rhea" id="RHEA:10704"/>
        <dbReference type="Rhea" id="RHEA-COMP:9672"/>
        <dbReference type="Rhea" id="RHEA-COMP:9708"/>
        <dbReference type="ChEBI" id="CHEBI:30616"/>
        <dbReference type="ChEBI" id="CHEBI:33019"/>
        <dbReference type="ChEBI" id="CHEBI:57762"/>
        <dbReference type="ChEBI" id="CHEBI:78442"/>
        <dbReference type="ChEBI" id="CHEBI:78537"/>
        <dbReference type="ChEBI" id="CHEBI:456215"/>
        <dbReference type="EC" id="6.1.1.9"/>
    </reaction>
</comment>
<dbReference type="Proteomes" id="UP000746471">
    <property type="component" value="Unassembled WGS sequence"/>
</dbReference>
<dbReference type="HAMAP" id="MF_02005">
    <property type="entry name" value="Val_tRNA_synth_type2"/>
    <property type="match status" value="1"/>
</dbReference>
<dbReference type="InterPro" id="IPR002303">
    <property type="entry name" value="Valyl-tRNA_ligase"/>
</dbReference>
<evidence type="ECO:0000313" key="14">
    <source>
        <dbReference type="Proteomes" id="UP000746471"/>
    </source>
</evidence>
<dbReference type="SUPFAM" id="SSF47323">
    <property type="entry name" value="Anticodon-binding domain of a subclass of class I aminoacyl-tRNA synthetases"/>
    <property type="match status" value="1"/>
</dbReference>
<feature type="domain" description="Methionyl/Valyl/Leucyl/Isoleucyl-tRNA synthetase anticodon-binding" evidence="12">
    <location>
        <begin position="641"/>
        <end position="790"/>
    </location>
</feature>
<evidence type="ECO:0000256" key="1">
    <source>
        <dbReference type="ARBA" id="ARBA00013169"/>
    </source>
</evidence>
<evidence type="ECO:0000256" key="7">
    <source>
        <dbReference type="ARBA" id="ARBA00023146"/>
    </source>
</evidence>
<feature type="domain" description="Aminoacyl-tRNA synthetase class Ia" evidence="11">
    <location>
        <begin position="50"/>
        <end position="598"/>
    </location>
</feature>
<dbReference type="CDD" id="cd07962">
    <property type="entry name" value="Anticodon_Ia_Val"/>
    <property type="match status" value="1"/>
</dbReference>
<dbReference type="InterPro" id="IPR014729">
    <property type="entry name" value="Rossmann-like_a/b/a_fold"/>
</dbReference>
<dbReference type="Pfam" id="PF00133">
    <property type="entry name" value="tRNA-synt_1"/>
    <property type="match status" value="1"/>
</dbReference>
<evidence type="ECO:0000256" key="3">
    <source>
        <dbReference type="ARBA" id="ARBA00022598"/>
    </source>
</evidence>
<dbReference type="InterPro" id="IPR002300">
    <property type="entry name" value="aa-tRNA-synth_Ia"/>
</dbReference>
<sequence>MKTRGRVESENQLFGERAEKGHHKVIQHAKASDAKTTPKHYDFKTVESDMQAFWREAAIYKFDDSSDKPLYAIDTPPPTVSGSLHIGHIFSYTQAEMIARYKRMQGYNVFYPFGFDDNGLPTERLVERENGILAKELPREVFIEKCIQTTSKYEAAFRALWQTLGFSVDWSLQYETISPRAQSISQKSFIALYKAGKAYLKQSPVLWCPLCQTSIAQAELEVATRETTFNDIAFKVDGEVLAVATTRPELLFGCVCLFVHPEDSRYQHLIGKRARVPLYDYDIPIMADDDVEREKGTGVVMCATFGDSTDVMWYDRYQLPYRAVMTFEGTIDRAVPIIGGMPVLEARQQVLKALAEAGLLLSSKTIEHAIAIHERCGHDTEILPSRQWYIDILSNKQRYLEAADEINWYPAHMKHRYLTWVENLKWDWCISRQRYFGVPFPVWYCQNCGAVMLAEEAKLPVNPMESKPDKPCTCGCTTFEPEMGVFDTWATSSMTPFINAKWGEAEDRTEQLMPMALRTQAHEIIRTWAFYTIVKSLYHTNRIPWKDIMISGFVLAKKGEKMSKSKQNAAMAPDALIKTHSADVIRYWAASAKLGTDTFFDLDELKGARKFITKLWHATKFAAQHLEDYNGELPETLLPIDRWIIEKCRLTVNQAKSQLDVYEVGAARLALDGFFWHNLCDDYLEIVKERLYQPEHRGYDARRSAQYALNDCFMNMLKCYAIYVPHITEYLYQNFFKASEQENSLHQMLWNQRETGDTAILAFGEDVQKTVSEARRYKSTNGLSLKAELALIEVKTKSEFQAWFRESESDLLACCRAGKLVFTEEV</sequence>
<dbReference type="SUPFAM" id="SSF52374">
    <property type="entry name" value="Nucleotidylyl transferase"/>
    <property type="match status" value="1"/>
</dbReference>
<dbReference type="EC" id="6.1.1.9" evidence="1 9"/>
<evidence type="ECO:0000256" key="8">
    <source>
        <dbReference type="ARBA" id="ARBA00047552"/>
    </source>
</evidence>
<evidence type="ECO:0000256" key="6">
    <source>
        <dbReference type="ARBA" id="ARBA00022917"/>
    </source>
</evidence>
<dbReference type="InterPro" id="IPR009080">
    <property type="entry name" value="tRNAsynth_Ia_anticodon-bd"/>
</dbReference>
<evidence type="ECO:0000259" key="12">
    <source>
        <dbReference type="Pfam" id="PF08264"/>
    </source>
</evidence>
<protein>
    <recommendedName>
        <fullName evidence="1 9">Valine--tRNA ligase</fullName>
        <ecNumber evidence="1 9">6.1.1.9</ecNumber>
    </recommendedName>
</protein>
<dbReference type="InterPro" id="IPR022874">
    <property type="entry name" value="Valine-tRNA_ligase_type_2"/>
</dbReference>
<evidence type="ECO:0000256" key="4">
    <source>
        <dbReference type="ARBA" id="ARBA00022741"/>
    </source>
</evidence>
<keyword evidence="7 10" id="KW-0030">Aminoacyl-tRNA synthetase</keyword>
<evidence type="ECO:0000256" key="9">
    <source>
        <dbReference type="NCBIfam" id="TIGR00422"/>
    </source>
</evidence>
<dbReference type="Gene3D" id="3.40.50.620">
    <property type="entry name" value="HUPs"/>
    <property type="match status" value="2"/>
</dbReference>
<keyword evidence="3 10" id="KW-0436">Ligase</keyword>
<accession>A0ABS5PRY2</accession>
<name>A0ABS5PRY2_9FIRM</name>
<dbReference type="EMBL" id="JAHBCL010000026">
    <property type="protein sequence ID" value="MBS7527831.1"/>
    <property type="molecule type" value="Genomic_DNA"/>
</dbReference>
<dbReference type="Gene3D" id="1.10.730.10">
    <property type="entry name" value="Isoleucyl-tRNA Synthetase, Domain 1"/>
    <property type="match status" value="1"/>
</dbReference>
<dbReference type="PRINTS" id="PR00986">
    <property type="entry name" value="TRNASYNTHVAL"/>
</dbReference>
<dbReference type="InterPro" id="IPR001412">
    <property type="entry name" value="aa-tRNA-synth_I_CS"/>
</dbReference>
<evidence type="ECO:0000256" key="5">
    <source>
        <dbReference type="ARBA" id="ARBA00022840"/>
    </source>
</evidence>
<keyword evidence="2" id="KW-0963">Cytoplasm</keyword>
<evidence type="ECO:0000256" key="10">
    <source>
        <dbReference type="RuleBase" id="RU363035"/>
    </source>
</evidence>